<evidence type="ECO:0000256" key="1">
    <source>
        <dbReference type="ARBA" id="ARBA00010139"/>
    </source>
</evidence>
<evidence type="ECO:0000313" key="3">
    <source>
        <dbReference type="Proteomes" id="UP000286045"/>
    </source>
</evidence>
<sequence>MGANSSDETAPVESGRWAGYNGAATASISISEVVQPLLTPPETSGYPKAKFELEDRYIDEPRSLKVVVIGAGLTGITAGALLPRKVPGIRLTVFEKNADVGGTWFENIYPGVRCDIPAHVYQSSFSPNTNWSEQFAQGAEIRDYWRGVAQKYGVYDLLRLSHEVEEARWDGAKWQVTVKDLATETVFVEEADYVLTAIGRFNAWRLPDYPGLHDFRGLLRHASHYEPTFDPSGKRIAVIGNGASGIQLVSNLQKHVGHLDVYARNKTWISASFSGDETSIEPIPISPELRATFKDPNKYLEFRKNMEGTYWRGIESVLKGSKSNQEAKENFVKILQQRLAKKPDLVEKLQPDFSPHCRRLTPGPGYLEALTEDHVDYIQTPIKRFTENGIETTDGRIREVDAIFCATGANIDSVPPFRIWAGDQDLSQLWRDGGYPYTYLGVGTPGFPNLGFLLGPHGAGRSGTVPHSVEVQVAFFARLLRKVSREGIKTIQPSKQAADEFVAYVDAFFDTTVLSENCSSWYNSGKPGSRVHGLWPGSGAHLTQILREPRWEDWEYEYLTHTGNRFAWYFGKGYTRKELDPAADMTPYLQDPEKIDLRDLHESWWNLP</sequence>
<accession>A0A439CUN0</accession>
<dbReference type="EMBL" id="RYZI01000392">
    <property type="protein sequence ID" value="RWA05852.1"/>
    <property type="molecule type" value="Genomic_DNA"/>
</dbReference>
<protein>
    <recommendedName>
        <fullName evidence="4">FAD/NAD(P)-binding domain-containing protein</fullName>
    </recommendedName>
</protein>
<reference evidence="2 3" key="1">
    <citation type="submission" date="2018-12" db="EMBL/GenBank/DDBJ databases">
        <title>Draft genome sequence of Xylaria grammica IHI A82.</title>
        <authorList>
            <person name="Buettner E."/>
            <person name="Kellner H."/>
        </authorList>
    </citation>
    <scope>NUCLEOTIDE SEQUENCE [LARGE SCALE GENOMIC DNA]</scope>
    <source>
        <strain evidence="2 3">IHI A82</strain>
    </source>
</reference>
<dbReference type="Pfam" id="PF13450">
    <property type="entry name" value="NAD_binding_8"/>
    <property type="match status" value="1"/>
</dbReference>
<comment type="caution">
    <text evidence="2">The sequence shown here is derived from an EMBL/GenBank/DDBJ whole genome shotgun (WGS) entry which is preliminary data.</text>
</comment>
<proteinExistence type="inferred from homology"/>
<organism evidence="2 3">
    <name type="scientific">Xylaria grammica</name>
    <dbReference type="NCBI Taxonomy" id="363999"/>
    <lineage>
        <taxon>Eukaryota</taxon>
        <taxon>Fungi</taxon>
        <taxon>Dikarya</taxon>
        <taxon>Ascomycota</taxon>
        <taxon>Pezizomycotina</taxon>
        <taxon>Sordariomycetes</taxon>
        <taxon>Xylariomycetidae</taxon>
        <taxon>Xylariales</taxon>
        <taxon>Xylariaceae</taxon>
        <taxon>Xylaria</taxon>
    </lineage>
</organism>
<dbReference type="InterPro" id="IPR051209">
    <property type="entry name" value="FAD-bind_Monooxygenase_sf"/>
</dbReference>
<dbReference type="PRINTS" id="PR00368">
    <property type="entry name" value="FADPNR"/>
</dbReference>
<evidence type="ECO:0008006" key="4">
    <source>
        <dbReference type="Google" id="ProtNLM"/>
    </source>
</evidence>
<dbReference type="PANTHER" id="PTHR42877">
    <property type="entry name" value="L-ORNITHINE N(5)-MONOOXYGENASE-RELATED"/>
    <property type="match status" value="1"/>
</dbReference>
<dbReference type="Gene3D" id="3.50.50.60">
    <property type="entry name" value="FAD/NAD(P)-binding domain"/>
    <property type="match status" value="3"/>
</dbReference>
<evidence type="ECO:0000313" key="2">
    <source>
        <dbReference type="EMBL" id="RWA05852.1"/>
    </source>
</evidence>
<name>A0A439CUN0_9PEZI</name>
<dbReference type="InterPro" id="IPR036188">
    <property type="entry name" value="FAD/NAD-bd_sf"/>
</dbReference>
<gene>
    <name evidence="2" type="ORF">EKO27_g9255</name>
</gene>
<keyword evidence="3" id="KW-1185">Reference proteome</keyword>
<dbReference type="PANTHER" id="PTHR42877:SF6">
    <property type="entry name" value="MONOOXYGENASE, PUTATIVE (AFU_ORTHOLOGUE AFUA_3G15050)-RELATED"/>
    <property type="match status" value="1"/>
</dbReference>
<comment type="similarity">
    <text evidence="1">Belongs to the FAD-binding monooxygenase family.</text>
</comment>
<dbReference type="Proteomes" id="UP000286045">
    <property type="component" value="Unassembled WGS sequence"/>
</dbReference>
<dbReference type="SUPFAM" id="SSF51905">
    <property type="entry name" value="FAD/NAD(P)-binding domain"/>
    <property type="match status" value="3"/>
</dbReference>
<dbReference type="AlphaFoldDB" id="A0A439CUN0"/>